<dbReference type="SMART" id="SM00387">
    <property type="entry name" value="HATPase_c"/>
    <property type="match status" value="1"/>
</dbReference>
<dbReference type="Gene3D" id="3.30.565.10">
    <property type="entry name" value="Histidine kinase-like ATPase, C-terminal domain"/>
    <property type="match status" value="1"/>
</dbReference>
<dbReference type="PROSITE" id="PS50109">
    <property type="entry name" value="HIS_KIN"/>
    <property type="match status" value="1"/>
</dbReference>
<accession>A0ABT9BBL9</accession>
<dbReference type="EMBL" id="JAUQSY010000006">
    <property type="protein sequence ID" value="MDO7875033.1"/>
    <property type="molecule type" value="Genomic_DNA"/>
</dbReference>
<evidence type="ECO:0000313" key="5">
    <source>
        <dbReference type="EMBL" id="MDO7875033.1"/>
    </source>
</evidence>
<dbReference type="SUPFAM" id="SSF51206">
    <property type="entry name" value="cAMP-binding domain-like"/>
    <property type="match status" value="1"/>
</dbReference>
<dbReference type="Pfam" id="PF02518">
    <property type="entry name" value="HATPase_c"/>
    <property type="match status" value="1"/>
</dbReference>
<dbReference type="GO" id="GO:0005524">
    <property type="term" value="F:ATP binding"/>
    <property type="evidence" value="ECO:0007669"/>
    <property type="project" value="UniProtKB-KW"/>
</dbReference>
<evidence type="ECO:0000256" key="1">
    <source>
        <dbReference type="ARBA" id="ARBA00000085"/>
    </source>
</evidence>
<comment type="catalytic activity">
    <reaction evidence="1">
        <text>ATP + protein L-histidine = ADP + protein N-phospho-L-histidine.</text>
        <dbReference type="EC" id="2.7.13.3"/>
    </reaction>
</comment>
<dbReference type="CDD" id="cd00038">
    <property type="entry name" value="CAP_ED"/>
    <property type="match status" value="1"/>
</dbReference>
<dbReference type="InterPro" id="IPR005467">
    <property type="entry name" value="His_kinase_dom"/>
</dbReference>
<keyword evidence="6" id="KW-1185">Reference proteome</keyword>
<sequence length="465" mass="49686">MTATPTLTTADLATVTAFAGLPEAVLSWLLAHGEVRHFAPGDTIFEPESPADYLVAILRGAIQFYSGNGPREPLFRAEQGTVSGVLPYSRLLVIKNAGVAVGDTLLYLLHRNQFPALEHESPELTQRLVAVMNDRSRDQVRAQERDDKLRALGKLSAGLAHELNNPAAAIARAAPALAALATAKPALLQELVAHCPSPEAMRALAALAVPSASTEPAFSALECADREDELADWLEEQGVPEGYRLAAGLMTANLTQALLAPAAALLPPAARPAAFAWLEGQLTTLQLIKDVQEAGSRISKLVSDVKTYSHMDRATATEPLDVTTGLDSTLNMLGFQLRAKNVRVTRDYAPGLPQIKGQVSSLNQVWTNLIDNAIDALPTQGGELTLRTRQEGGFVQVFLIDNGSGIPAEVLPHIFEPFYTTKQAGSGSGLGLDIAQRIIRQHDGQLQVQSAPGRTEFCAWLPVAG</sequence>
<dbReference type="PRINTS" id="PR00344">
    <property type="entry name" value="BCTRLSENSOR"/>
</dbReference>
<feature type="domain" description="Cyclic nucleotide-binding" evidence="3">
    <location>
        <begin position="17"/>
        <end position="135"/>
    </location>
</feature>
<comment type="caution">
    <text evidence="5">The sequence shown here is derived from an EMBL/GenBank/DDBJ whole genome shotgun (WGS) entry which is preliminary data.</text>
</comment>
<dbReference type="Gene3D" id="1.10.287.130">
    <property type="match status" value="1"/>
</dbReference>
<dbReference type="Gene3D" id="2.60.120.10">
    <property type="entry name" value="Jelly Rolls"/>
    <property type="match status" value="1"/>
</dbReference>
<dbReference type="PROSITE" id="PS50042">
    <property type="entry name" value="CNMP_BINDING_3"/>
    <property type="match status" value="1"/>
</dbReference>
<dbReference type="RefSeq" id="WP_305006352.1">
    <property type="nucleotide sequence ID" value="NZ_JAUQSY010000006.1"/>
</dbReference>
<dbReference type="SMART" id="SM00100">
    <property type="entry name" value="cNMP"/>
    <property type="match status" value="1"/>
</dbReference>
<dbReference type="InterPro" id="IPR004358">
    <property type="entry name" value="Sig_transdc_His_kin-like_C"/>
</dbReference>
<reference evidence="5" key="1">
    <citation type="submission" date="2023-07" db="EMBL/GenBank/DDBJ databases">
        <authorList>
            <person name="Kim M.K."/>
        </authorList>
    </citation>
    <scope>NUCLEOTIDE SEQUENCE</scope>
    <source>
        <strain evidence="5">ASUV-10-1</strain>
    </source>
</reference>
<dbReference type="InterPro" id="IPR014710">
    <property type="entry name" value="RmlC-like_jellyroll"/>
</dbReference>
<feature type="domain" description="Histidine kinase" evidence="4">
    <location>
        <begin position="253"/>
        <end position="465"/>
    </location>
</feature>
<dbReference type="PANTHER" id="PTHR43065:SF48">
    <property type="entry name" value="HISTIDINE KINASE"/>
    <property type="match status" value="1"/>
</dbReference>
<gene>
    <name evidence="5" type="ORF">Q5H93_09855</name>
</gene>
<dbReference type="SUPFAM" id="SSF55874">
    <property type="entry name" value="ATPase domain of HSP90 chaperone/DNA topoisomerase II/histidine kinase"/>
    <property type="match status" value="1"/>
</dbReference>
<evidence type="ECO:0000256" key="2">
    <source>
        <dbReference type="ARBA" id="ARBA00012438"/>
    </source>
</evidence>
<dbReference type="InterPro" id="IPR036890">
    <property type="entry name" value="HATPase_C_sf"/>
</dbReference>
<dbReference type="EC" id="2.7.13.3" evidence="2"/>
<dbReference type="InterPro" id="IPR003594">
    <property type="entry name" value="HATPase_dom"/>
</dbReference>
<organism evidence="5 6">
    <name type="scientific">Hymenobacter aranciens</name>
    <dbReference type="NCBI Taxonomy" id="3063996"/>
    <lineage>
        <taxon>Bacteria</taxon>
        <taxon>Pseudomonadati</taxon>
        <taxon>Bacteroidota</taxon>
        <taxon>Cytophagia</taxon>
        <taxon>Cytophagales</taxon>
        <taxon>Hymenobacteraceae</taxon>
        <taxon>Hymenobacter</taxon>
    </lineage>
</organism>
<dbReference type="InterPro" id="IPR018490">
    <property type="entry name" value="cNMP-bd_dom_sf"/>
</dbReference>
<name>A0ABT9BBL9_9BACT</name>
<keyword evidence="5" id="KW-0067">ATP-binding</keyword>
<proteinExistence type="predicted"/>
<dbReference type="Proteomes" id="UP001176429">
    <property type="component" value="Unassembled WGS sequence"/>
</dbReference>
<evidence type="ECO:0000259" key="4">
    <source>
        <dbReference type="PROSITE" id="PS50109"/>
    </source>
</evidence>
<dbReference type="InterPro" id="IPR000595">
    <property type="entry name" value="cNMP-bd_dom"/>
</dbReference>
<evidence type="ECO:0000313" key="6">
    <source>
        <dbReference type="Proteomes" id="UP001176429"/>
    </source>
</evidence>
<keyword evidence="5" id="KW-0547">Nucleotide-binding</keyword>
<dbReference type="PANTHER" id="PTHR43065">
    <property type="entry name" value="SENSOR HISTIDINE KINASE"/>
    <property type="match status" value="1"/>
</dbReference>
<evidence type="ECO:0000259" key="3">
    <source>
        <dbReference type="PROSITE" id="PS50042"/>
    </source>
</evidence>
<protein>
    <recommendedName>
        <fullName evidence="2">histidine kinase</fullName>
        <ecNumber evidence="2">2.7.13.3</ecNumber>
    </recommendedName>
</protein>